<evidence type="ECO:0000256" key="2">
    <source>
        <dbReference type="ARBA" id="ARBA00022448"/>
    </source>
</evidence>
<dbReference type="CDD" id="cd17321">
    <property type="entry name" value="MFS_MMR_MDR_like"/>
    <property type="match status" value="1"/>
</dbReference>
<evidence type="ECO:0000259" key="7">
    <source>
        <dbReference type="PROSITE" id="PS50850"/>
    </source>
</evidence>
<feature type="transmembrane region" description="Helical" evidence="6">
    <location>
        <begin position="485"/>
        <end position="504"/>
    </location>
</feature>
<feature type="transmembrane region" description="Helical" evidence="6">
    <location>
        <begin position="204"/>
        <end position="225"/>
    </location>
</feature>
<feature type="transmembrane region" description="Helical" evidence="6">
    <location>
        <begin position="318"/>
        <end position="341"/>
    </location>
</feature>
<feature type="transmembrane region" description="Helical" evidence="6">
    <location>
        <begin position="74"/>
        <end position="93"/>
    </location>
</feature>
<keyword evidence="5 6" id="KW-0472">Membrane</keyword>
<dbReference type="GO" id="GO:0005886">
    <property type="term" value="C:plasma membrane"/>
    <property type="evidence" value="ECO:0007669"/>
    <property type="project" value="TreeGrafter"/>
</dbReference>
<evidence type="ECO:0000256" key="4">
    <source>
        <dbReference type="ARBA" id="ARBA00022989"/>
    </source>
</evidence>
<dbReference type="EMBL" id="CADCWI010000029">
    <property type="protein sequence ID" value="CAA9545844.1"/>
    <property type="molecule type" value="Genomic_DNA"/>
</dbReference>
<comment type="subcellular location">
    <subcellularLocation>
        <location evidence="1">Endomembrane system</location>
        <topology evidence="1">Multi-pass membrane protein</topology>
    </subcellularLocation>
</comment>
<dbReference type="GO" id="GO:0022857">
    <property type="term" value="F:transmembrane transporter activity"/>
    <property type="evidence" value="ECO:0007669"/>
    <property type="project" value="InterPro"/>
</dbReference>
<feature type="transmembrane region" description="Helical" evidence="6">
    <location>
        <begin position="164"/>
        <end position="183"/>
    </location>
</feature>
<gene>
    <name evidence="8" type="ORF">AVDCRST_MAG43-581</name>
</gene>
<feature type="transmembrane region" description="Helical" evidence="6">
    <location>
        <begin position="245"/>
        <end position="266"/>
    </location>
</feature>
<feature type="domain" description="Major facilitator superfamily (MFS) profile" evidence="7">
    <location>
        <begin position="5"/>
        <end position="508"/>
    </location>
</feature>
<dbReference type="InterPro" id="IPR036259">
    <property type="entry name" value="MFS_trans_sf"/>
</dbReference>
<dbReference type="GO" id="GO:0012505">
    <property type="term" value="C:endomembrane system"/>
    <property type="evidence" value="ECO:0007669"/>
    <property type="project" value="UniProtKB-SubCell"/>
</dbReference>
<keyword evidence="4 6" id="KW-1133">Transmembrane helix</keyword>
<name>A0A6J4UCU2_9BACT</name>
<evidence type="ECO:0000256" key="3">
    <source>
        <dbReference type="ARBA" id="ARBA00022692"/>
    </source>
</evidence>
<evidence type="ECO:0000313" key="8">
    <source>
        <dbReference type="EMBL" id="CAA9545844.1"/>
    </source>
</evidence>
<accession>A0A6J4UCU2</accession>
<feature type="transmembrane region" description="Helical" evidence="6">
    <location>
        <begin position="132"/>
        <end position="152"/>
    </location>
</feature>
<evidence type="ECO:0000256" key="6">
    <source>
        <dbReference type="SAM" id="Phobius"/>
    </source>
</evidence>
<dbReference type="PROSITE" id="PS50850">
    <property type="entry name" value="MFS"/>
    <property type="match status" value="1"/>
</dbReference>
<dbReference type="SUPFAM" id="SSF103473">
    <property type="entry name" value="MFS general substrate transporter"/>
    <property type="match status" value="1"/>
</dbReference>
<dbReference type="PANTHER" id="PTHR23501:SF191">
    <property type="entry name" value="VACUOLAR BASIC AMINO ACID TRANSPORTER 4"/>
    <property type="match status" value="1"/>
</dbReference>
<dbReference type="AlphaFoldDB" id="A0A6J4UCU2"/>
<dbReference type="Gene3D" id="1.20.1250.20">
    <property type="entry name" value="MFS general substrate transporter like domains"/>
    <property type="match status" value="2"/>
</dbReference>
<dbReference type="Pfam" id="PF07690">
    <property type="entry name" value="MFS_1"/>
    <property type="match status" value="1"/>
</dbReference>
<keyword evidence="3 6" id="KW-0812">Transmembrane</keyword>
<dbReference type="InterPro" id="IPR011701">
    <property type="entry name" value="MFS"/>
</dbReference>
<proteinExistence type="predicted"/>
<dbReference type="PANTHER" id="PTHR23501">
    <property type="entry name" value="MAJOR FACILITATOR SUPERFAMILY"/>
    <property type="match status" value="1"/>
</dbReference>
<dbReference type="InterPro" id="IPR020846">
    <property type="entry name" value="MFS_dom"/>
</dbReference>
<keyword evidence="2" id="KW-0813">Transport</keyword>
<feature type="transmembrane region" description="Helical" evidence="6">
    <location>
        <begin position="99"/>
        <end position="120"/>
    </location>
</feature>
<feature type="transmembrane region" description="Helical" evidence="6">
    <location>
        <begin position="44"/>
        <end position="62"/>
    </location>
</feature>
<protein>
    <recommendedName>
        <fullName evidence="7">Major facilitator superfamily (MFS) profile domain-containing protein</fullName>
    </recommendedName>
</protein>
<feature type="transmembrane region" description="Helical" evidence="6">
    <location>
        <begin position="384"/>
        <end position="407"/>
    </location>
</feature>
<reference evidence="8" key="1">
    <citation type="submission" date="2020-02" db="EMBL/GenBank/DDBJ databases">
        <authorList>
            <person name="Meier V. D."/>
        </authorList>
    </citation>
    <scope>NUCLEOTIDE SEQUENCE</scope>
    <source>
        <strain evidence="8">AVDCRST_MAG43</strain>
    </source>
</reference>
<sequence length="510" mass="53746">MLNRGMIAGLVCVLLGAIDLTVVAAILPRMIPDLGINTADIDRYIWAVNGYLVAYIVAIPLFGRTSDIIGRHRTFIVCLLLFLIGSVLCARADGLGELVAGRTVQGLGGGGILPVTIALVGDTLSRRQQLAGIGIVGAAETIGWMLGPLYGAAVVDLLPVSEEAWRWVFWINVPLLLGALLLVRRSFGYESQRFEMRDLRRLDAVGAILLAIGLVAINLALASSGEVGAQARSGLRALGGTVNPLAGQVPWLLTLAVVALVGFALWTRRARHPLLPRDLLGTHQFLAVIGVNFLIGAVLMIAMVNIPVFVALLTEPDAISRTTAMLLAPFTLSIAATSFAAGRIADGYGERRAAYVGVVLISGGCIMLFFLIDQSRAWSLVPGLIVAGIGLGVVLPPLGSIPVASAAVGDRGAAASTALMFRLLGMTLGASALTALGVRRLQTLTGRVEPIIQGANESTASFLDRQRQFIEQHALPLSVQVIQETFLIAACIAALALIPLWLAGRFRAAD</sequence>
<feature type="transmembrane region" description="Helical" evidence="6">
    <location>
        <begin position="419"/>
        <end position="438"/>
    </location>
</feature>
<evidence type="ECO:0000256" key="5">
    <source>
        <dbReference type="ARBA" id="ARBA00023136"/>
    </source>
</evidence>
<organism evidence="8">
    <name type="scientific">uncultured Thermomicrobiales bacterium</name>
    <dbReference type="NCBI Taxonomy" id="1645740"/>
    <lineage>
        <taxon>Bacteria</taxon>
        <taxon>Pseudomonadati</taxon>
        <taxon>Thermomicrobiota</taxon>
        <taxon>Thermomicrobia</taxon>
        <taxon>Thermomicrobiales</taxon>
        <taxon>environmental samples</taxon>
    </lineage>
</organism>
<feature type="transmembrane region" description="Helical" evidence="6">
    <location>
        <begin position="353"/>
        <end position="372"/>
    </location>
</feature>
<feature type="transmembrane region" description="Helical" evidence="6">
    <location>
        <begin position="286"/>
        <end position="312"/>
    </location>
</feature>
<evidence type="ECO:0000256" key="1">
    <source>
        <dbReference type="ARBA" id="ARBA00004127"/>
    </source>
</evidence>